<dbReference type="RefSeq" id="XP_073933118.1">
    <property type="nucleotide sequence ID" value="XM_074077017.1"/>
</dbReference>
<organism evidence="1 2">
    <name type="scientific">Castor canadensis</name>
    <name type="common">American beaver</name>
    <dbReference type="NCBI Taxonomy" id="51338"/>
    <lineage>
        <taxon>Eukaryota</taxon>
        <taxon>Metazoa</taxon>
        <taxon>Chordata</taxon>
        <taxon>Craniata</taxon>
        <taxon>Vertebrata</taxon>
        <taxon>Euteleostomi</taxon>
        <taxon>Mammalia</taxon>
        <taxon>Eutheria</taxon>
        <taxon>Euarchontoglires</taxon>
        <taxon>Glires</taxon>
        <taxon>Rodentia</taxon>
        <taxon>Castorimorpha</taxon>
        <taxon>Castoridae</taxon>
        <taxon>Castor</taxon>
    </lineage>
</organism>
<keyword evidence="2" id="KW-0418">Kinase</keyword>
<evidence type="ECO:0000313" key="2">
    <source>
        <dbReference type="RefSeq" id="XP_073933118.1"/>
    </source>
</evidence>
<evidence type="ECO:0000313" key="1">
    <source>
        <dbReference type="Proteomes" id="UP001732720"/>
    </source>
</evidence>
<accession>A0AC58MUP8</accession>
<sequence length="1182" mass="134080">MSEAPRFFVGPEDTEINPGNYRHFFHHADEEEEEEDESPPERQIVVGICSMAKKSKSKPMKEILERISLFKYITVVVFEEEVILNEPVENWPLCDCLISFHSKGFPLDKAVAYAKLRNPFVINDLNMQYLIQDRREVYSILQAEGILLPRYAILNRDPNNPKECNLIEGEDHVEVNGEVFQKPFVEKPVSAEDHNVYIYYPTSAGGGSQRLFRKIGSRSSVYSPESNVRKTGSYIYEEFMPTDGTDVKVYTVGPDYAHAEARKSPALDGKVERDSEGKEVRYPVILNAREKLIAWKVCLAFKQTVCGFDLLRANGQSYVCDVNGFSFVKNSMKYYDDCAKILGNTVMRELAPQFHIPWSIPLEAEDIPIVPTTSGTMMELRCVIAVIRHGDRTPKQKMKMEVRHQKFFDLFEKCDGYKSGKLKLKKPKQLQEVLDIARQLLTELGQNNDSEIEENKPKLEQLKTVLEMYGHFSGINRKVQLTYLPHGCPKTSSEEEDSRREEPSLLLVLKWGGELTPAGRVQAEELGRAFRCMYPGGQGDYAGFPGCGLLRLHSTYRHDLKIYASDEGRVQMTAAAFAKGLLALEGELTPILVQMVKSANMNGLLDSDSDSLSSCQQRVKARLHEILQKDRDFTAEDYEKLTPSGSISLIKSMHLIKNPVKTCDKVYSLIQSLTSQIRHRMEDPKSSDIQLYHSETLELMLRRWSKLEKDFKTKNGRYDISKIPDIYDCIKYDVQHNGSLKLENTMELYRLSKALADIVIPQEYGITKAEKLEIAKGYCTPLVRKIRSDLQRTQDDDTVNKLHPVYSRGVLSPERHVRTRLYFTSESHVHSLLSILRYGALCDESKDEQWKRAMDYLNVVNELNYMTQIVIMLYEDPNKDLSSEERFHVELHFSPGAKGCEEDKNLPSGYGYRPASRENEGRRSFKIDNDDEPHTSKRDEPDRAVIMFKPMVSDPIHIHRKSPLPRSRKVAASEEESPLSVSSPEGTGTWLHYTSGVGTGRRRRRSGEQITSSPVSPKSLAFTSSIFGSWQQVVSENANYLRTPRTLVEQKQNPTVGFELYSMVPSICPLETLHNALSLKQVDDFLASIASPSSELLDKIPEMSFTTSRSSPVMRRKVSLNTYTPAKILPTPPATLKSTKANSKPATSGLSSAVVTNTSSRKKSITIKTEVDEHKKSTGKKK</sequence>
<name>A0AC58MUP8_CASCN</name>
<dbReference type="Proteomes" id="UP001732720">
    <property type="component" value="Chromosome 6"/>
</dbReference>
<gene>
    <name evidence="2" type="primary">Ppip5k2</name>
</gene>
<proteinExistence type="predicted"/>
<protein>
    <submittedName>
        <fullName evidence="2">Inositol hexakisphosphate and diphosphoinositol-pentakisphosphate kinase 2 isoform X5</fullName>
    </submittedName>
</protein>
<keyword evidence="1" id="KW-1185">Reference proteome</keyword>
<reference evidence="2" key="1">
    <citation type="submission" date="2025-08" db="UniProtKB">
        <authorList>
            <consortium name="RefSeq"/>
        </authorList>
    </citation>
    <scope>IDENTIFICATION</scope>
</reference>
<keyword evidence="2" id="KW-0808">Transferase</keyword>